<evidence type="ECO:0000313" key="3">
    <source>
        <dbReference type="Proteomes" id="UP000605970"/>
    </source>
</evidence>
<dbReference type="EMBL" id="JABEBT010000004">
    <property type="protein sequence ID" value="KAF7639503.1"/>
    <property type="molecule type" value="Genomic_DNA"/>
</dbReference>
<dbReference type="OrthoDB" id="10055322at2759"/>
<keyword evidence="3" id="KW-1185">Reference proteome</keyword>
<gene>
    <name evidence="2" type="ORF">Mgra_00000830</name>
</gene>
<comment type="caution">
    <text evidence="2">The sequence shown here is derived from an EMBL/GenBank/DDBJ whole genome shotgun (WGS) entry which is preliminary data.</text>
</comment>
<organism evidence="2 3">
    <name type="scientific">Meloidogyne graminicola</name>
    <dbReference type="NCBI Taxonomy" id="189291"/>
    <lineage>
        <taxon>Eukaryota</taxon>
        <taxon>Metazoa</taxon>
        <taxon>Ecdysozoa</taxon>
        <taxon>Nematoda</taxon>
        <taxon>Chromadorea</taxon>
        <taxon>Rhabditida</taxon>
        <taxon>Tylenchina</taxon>
        <taxon>Tylenchomorpha</taxon>
        <taxon>Tylenchoidea</taxon>
        <taxon>Meloidogynidae</taxon>
        <taxon>Meloidogyninae</taxon>
        <taxon>Meloidogyne</taxon>
    </lineage>
</organism>
<evidence type="ECO:0000313" key="2">
    <source>
        <dbReference type="EMBL" id="KAF7639503.1"/>
    </source>
</evidence>
<evidence type="ECO:0000256" key="1">
    <source>
        <dbReference type="SAM" id="MobiDB-lite"/>
    </source>
</evidence>
<sequence>MATTLPSSNNTDQTTENVSGNGGGVADDGKDKGKYMIGHLKNLEIIGPELARNRQNAPNLPVPGDARQVEEYVFQKNVEVINAINCNSKSTAMPQVFKDNNLERGGTPTTTASYKAQIPPDPQPTHQQQQQLRFSSIHHSNNLLMLIH</sequence>
<proteinExistence type="predicted"/>
<feature type="compositionally biased region" description="Polar residues" evidence="1">
    <location>
        <begin position="1"/>
        <end position="19"/>
    </location>
</feature>
<protein>
    <submittedName>
        <fullName evidence="2">Mediator of RNA polymerase II transcription subunit 15</fullName>
    </submittedName>
</protein>
<feature type="region of interest" description="Disordered" evidence="1">
    <location>
        <begin position="1"/>
        <end position="30"/>
    </location>
</feature>
<dbReference type="Proteomes" id="UP000605970">
    <property type="component" value="Unassembled WGS sequence"/>
</dbReference>
<accession>A0A8T0A3H4</accession>
<dbReference type="AlphaFoldDB" id="A0A8T0A3H4"/>
<reference evidence="2" key="1">
    <citation type="journal article" date="2020" name="Ecol. Evol.">
        <title>Genome structure and content of the rice root-knot nematode (Meloidogyne graminicola).</title>
        <authorList>
            <person name="Phan N.T."/>
            <person name="Danchin E.G.J."/>
            <person name="Klopp C."/>
            <person name="Perfus-Barbeoch L."/>
            <person name="Kozlowski D.K."/>
            <person name="Koutsovoulos G.D."/>
            <person name="Lopez-Roques C."/>
            <person name="Bouchez O."/>
            <person name="Zahm M."/>
            <person name="Besnard G."/>
            <person name="Bellafiore S."/>
        </authorList>
    </citation>
    <scope>NUCLEOTIDE SEQUENCE</scope>
    <source>
        <strain evidence="2">VN-18</strain>
    </source>
</reference>
<name>A0A8T0A3H4_9BILA</name>